<dbReference type="InterPro" id="IPR000742">
    <property type="entry name" value="EGF"/>
</dbReference>
<feature type="domain" description="EGF-like" evidence="1">
    <location>
        <begin position="296"/>
        <end position="332"/>
    </location>
</feature>
<comment type="caution">
    <text evidence="2">The sequence shown here is derived from an EMBL/GenBank/DDBJ whole genome shotgun (WGS) entry which is preliminary data.</text>
</comment>
<feature type="domain" description="EGF-like" evidence="1">
    <location>
        <begin position="125"/>
        <end position="159"/>
    </location>
</feature>
<feature type="domain" description="EGF-like" evidence="1">
    <location>
        <begin position="546"/>
        <end position="581"/>
    </location>
</feature>
<feature type="domain" description="EGF-like" evidence="1">
    <location>
        <begin position="463"/>
        <end position="499"/>
    </location>
</feature>
<dbReference type="PANTHER" id="PTHR39069:SF8">
    <property type="entry name" value="FI17111P1"/>
    <property type="match status" value="1"/>
</dbReference>
<feature type="domain" description="EGF-like" evidence="1">
    <location>
        <begin position="249"/>
        <end position="284"/>
    </location>
</feature>
<dbReference type="Proteomes" id="UP000826195">
    <property type="component" value="Unassembled WGS sequence"/>
</dbReference>
<feature type="domain" description="EGF-like" evidence="1">
    <location>
        <begin position="34"/>
        <end position="76"/>
    </location>
</feature>
<name>A0AAV7HXY4_COTGL</name>
<evidence type="ECO:0000259" key="1">
    <source>
        <dbReference type="SMART" id="SM00181"/>
    </source>
</evidence>
<feature type="domain" description="EGF-like" evidence="1">
    <location>
        <begin position="208"/>
        <end position="242"/>
    </location>
</feature>
<proteinExistence type="predicted"/>
<feature type="domain" description="EGF-like" evidence="1">
    <location>
        <begin position="505"/>
        <end position="539"/>
    </location>
</feature>
<protein>
    <recommendedName>
        <fullName evidence="1">EGF-like domain-containing protein</fullName>
    </recommendedName>
</protein>
<dbReference type="AlphaFoldDB" id="A0AAV7HXY4"/>
<reference evidence="2 3" key="1">
    <citation type="journal article" date="2021" name="J. Hered.">
        <title>A chromosome-level genome assembly of the parasitoid wasp, Cotesia glomerata (Hymenoptera: Braconidae).</title>
        <authorList>
            <person name="Pinto B.J."/>
            <person name="Weis J.J."/>
            <person name="Gamble T."/>
            <person name="Ode P.J."/>
            <person name="Paul R."/>
            <person name="Zaspel J.M."/>
        </authorList>
    </citation>
    <scope>NUCLEOTIDE SEQUENCE [LARGE SCALE GENOMIC DNA]</scope>
    <source>
        <strain evidence="2">CgM1</strain>
    </source>
</reference>
<organism evidence="2 3">
    <name type="scientific">Cotesia glomerata</name>
    <name type="common">Lepidopteran parasitic wasp</name>
    <name type="synonym">Apanteles glomeratus</name>
    <dbReference type="NCBI Taxonomy" id="32391"/>
    <lineage>
        <taxon>Eukaryota</taxon>
        <taxon>Metazoa</taxon>
        <taxon>Ecdysozoa</taxon>
        <taxon>Arthropoda</taxon>
        <taxon>Hexapoda</taxon>
        <taxon>Insecta</taxon>
        <taxon>Pterygota</taxon>
        <taxon>Neoptera</taxon>
        <taxon>Endopterygota</taxon>
        <taxon>Hymenoptera</taxon>
        <taxon>Apocrita</taxon>
        <taxon>Ichneumonoidea</taxon>
        <taxon>Braconidae</taxon>
        <taxon>Microgastrinae</taxon>
        <taxon>Cotesia</taxon>
    </lineage>
</organism>
<dbReference type="EMBL" id="JAHXZJ010001864">
    <property type="protein sequence ID" value="KAH0550069.1"/>
    <property type="molecule type" value="Genomic_DNA"/>
</dbReference>
<dbReference type="PANTHER" id="PTHR39069">
    <property type="entry name" value="ECDYSONE-INDUCIBLE GENE E1, ISOFORM A"/>
    <property type="match status" value="1"/>
</dbReference>
<feature type="domain" description="EGF-like" evidence="1">
    <location>
        <begin position="422"/>
        <end position="456"/>
    </location>
</feature>
<evidence type="ECO:0000313" key="2">
    <source>
        <dbReference type="EMBL" id="KAH0550069.1"/>
    </source>
</evidence>
<sequence length="625" mass="69467">MFDSDCSDSESVICSPDEGVCKCSEKHLRVNDHKCASLLGNPCKENSDCAVLNSICHKNICKCKSSYYSSSNNICVLTALEKPCFSDDECWTTKNTVCADNGICACIGSYQEMNNAVCASFLQGYCKYYTDCWPDNSICIDNRCECKYGFQPITYKECQASPLEKLCIDDIDCNQISPGSKITGREYACKRHKSYGYNFRCSALLGHFCVLQRHCLINNSHCISNICQCEPGFVSKSKDECVPILLNKPCESNNDCDRESHLMCSNDKKCVCEQGYLEVNRTCAPTLGQSSLSEKLCRSNEDCDRESHLMCSNDKKCVCEQGYVKVDNRTCAPTLGQSCSETDSCGAKNSQCLGNMCRCEINHWPKSDTECVLLTLDKPCQSDSDCSDSGSVICSPNEKVCKCSNKYLRVNDHKCASLLGGSCVKDSDCAVLNSICHQNKCKCESSYQLSSNDVCLFTTLKKPCDIDDDCWATNNTVCSQNGICACNKNYEKINNAVCESFLGGYCKDYTDCWPENSICIDNQCDCGYGFHPTSYQLCKASLPNSPCRSNTDCYRESLMCSNDKKCVCKQGYLEVNNRTCAPTLGQSCSENSPCVATNSECFENLCHCKINHWPKSYTECVQFYP</sequence>
<dbReference type="SMART" id="SM00181">
    <property type="entry name" value="EGF"/>
    <property type="match status" value="9"/>
</dbReference>
<gene>
    <name evidence="2" type="ORF">KQX54_017240</name>
</gene>
<keyword evidence="3" id="KW-1185">Reference proteome</keyword>
<evidence type="ECO:0000313" key="3">
    <source>
        <dbReference type="Proteomes" id="UP000826195"/>
    </source>
</evidence>
<accession>A0AAV7HXY4</accession>